<dbReference type="Gene3D" id="3.20.20.80">
    <property type="entry name" value="Glycosidases"/>
    <property type="match status" value="1"/>
</dbReference>
<sequence length="585" mass="64715">MLMSYRHNTHYNRKRKKRYRVPRGYIYIAALLILLAAFIVGIYAIKKYTPTKEHAPLTDVFVLTHDNQAAVVLNSEYIEPTEDVAHGYAMIDSGKVYLELGFVKDYLDDGYVYDPTEITLRYATDTEIYTANLGSNAYLIDKSNNTMDNNIVIAGDDTVFILADYVKLLTDIQYEYFESPDRVFIEKAGYAKQTAKAKGKTQIRILNGPKSPILEDVEKGEAITVVRDTGKWSFVVSEKGVMGYMKNNKIAAGKEEKVKATLPERTYNHISTGKEISLLWHQVTAQAANADIATVLADSGKVNVISPTWFHLSDNKGGIASIASSSYVSTCHAAGVQVWGLISNLEDESVDTATVLNTTSSRDSLVNNLIAQAITYGLDGINIDIEQLPGAASDGFTQFIKELSIKCEKNDIILSVDNYVPTASSAGYNRKEQAKYADYVIIMGYDEHYSGSEEAGSVASIGWVEQGVKDTLEEVPAEQVVLGMPFYCRVWNIAEDGSISSKAYGMDAVQTYLNTNGVSTAWDDASGQYYGEYVKEGTTYKVWVEDEASLEEKLKVMDNYGLAGGAFWKKGFDNTGAWNVIAKYL</sequence>
<dbReference type="GO" id="GO:0005975">
    <property type="term" value="P:carbohydrate metabolic process"/>
    <property type="evidence" value="ECO:0007669"/>
    <property type="project" value="InterPro"/>
</dbReference>
<dbReference type="SMART" id="SM00636">
    <property type="entry name" value="Glyco_18"/>
    <property type="match status" value="1"/>
</dbReference>
<dbReference type="EMBL" id="SVER01000009">
    <property type="protein sequence ID" value="MBE5919115.1"/>
    <property type="molecule type" value="Genomic_DNA"/>
</dbReference>
<keyword evidence="5" id="KW-0812">Transmembrane</keyword>
<dbReference type="InterPro" id="IPR001579">
    <property type="entry name" value="Glyco_hydro_18_chit_AS"/>
</dbReference>
<evidence type="ECO:0000256" key="4">
    <source>
        <dbReference type="RuleBase" id="RU004453"/>
    </source>
</evidence>
<dbReference type="PANTHER" id="PTHR46066:SF2">
    <property type="entry name" value="CHITINASE DOMAIN-CONTAINING PROTEIN 1"/>
    <property type="match status" value="1"/>
</dbReference>
<accession>A0A927U6U2</accession>
<feature type="transmembrane region" description="Helical" evidence="5">
    <location>
        <begin position="24"/>
        <end position="45"/>
    </location>
</feature>
<organism evidence="7 8">
    <name type="scientific">Pseudobutyrivibrio ruminis</name>
    <dbReference type="NCBI Taxonomy" id="46206"/>
    <lineage>
        <taxon>Bacteria</taxon>
        <taxon>Bacillati</taxon>
        <taxon>Bacillota</taxon>
        <taxon>Clostridia</taxon>
        <taxon>Lachnospirales</taxon>
        <taxon>Lachnospiraceae</taxon>
        <taxon>Pseudobutyrivibrio</taxon>
    </lineage>
</organism>
<keyword evidence="1 3" id="KW-0378">Hydrolase</keyword>
<dbReference type="InterPro" id="IPR017853">
    <property type="entry name" value="GH"/>
</dbReference>
<reference evidence="7" key="1">
    <citation type="submission" date="2019-04" db="EMBL/GenBank/DDBJ databases">
        <title>Evolution of Biomass-Degrading Anaerobic Consortia Revealed by Metagenomics.</title>
        <authorList>
            <person name="Peng X."/>
        </authorList>
    </citation>
    <scope>NUCLEOTIDE SEQUENCE</scope>
    <source>
        <strain evidence="7">SIG311</strain>
    </source>
</reference>
<evidence type="ECO:0000259" key="6">
    <source>
        <dbReference type="PROSITE" id="PS51910"/>
    </source>
</evidence>
<dbReference type="Pfam" id="PF00704">
    <property type="entry name" value="Glyco_hydro_18"/>
    <property type="match status" value="1"/>
</dbReference>
<dbReference type="PROSITE" id="PS01095">
    <property type="entry name" value="GH18_1"/>
    <property type="match status" value="1"/>
</dbReference>
<name>A0A927U6U2_9FIRM</name>
<dbReference type="InterPro" id="IPR011583">
    <property type="entry name" value="Chitinase_II/V-like_cat"/>
</dbReference>
<feature type="domain" description="GH18" evidence="6">
    <location>
        <begin position="239"/>
        <end position="585"/>
    </location>
</feature>
<dbReference type="SUPFAM" id="SSF51445">
    <property type="entry name" value="(Trans)glycosidases"/>
    <property type="match status" value="1"/>
</dbReference>
<dbReference type="GO" id="GO:0008061">
    <property type="term" value="F:chitin binding"/>
    <property type="evidence" value="ECO:0007669"/>
    <property type="project" value="InterPro"/>
</dbReference>
<protein>
    <submittedName>
        <fullName evidence="7">Glycosyl hydrolase family 18</fullName>
    </submittedName>
</protein>
<keyword evidence="5" id="KW-1133">Transmembrane helix</keyword>
<comment type="caution">
    <text evidence="7">The sequence shown here is derived from an EMBL/GenBank/DDBJ whole genome shotgun (WGS) entry which is preliminary data.</text>
</comment>
<dbReference type="PROSITE" id="PS51910">
    <property type="entry name" value="GH18_2"/>
    <property type="match status" value="1"/>
</dbReference>
<keyword evidence="5" id="KW-0472">Membrane</keyword>
<dbReference type="Proteomes" id="UP000766246">
    <property type="component" value="Unassembled WGS sequence"/>
</dbReference>
<dbReference type="AlphaFoldDB" id="A0A927U6U2"/>
<evidence type="ECO:0000313" key="8">
    <source>
        <dbReference type="Proteomes" id="UP000766246"/>
    </source>
</evidence>
<evidence type="ECO:0000256" key="5">
    <source>
        <dbReference type="SAM" id="Phobius"/>
    </source>
</evidence>
<evidence type="ECO:0000256" key="3">
    <source>
        <dbReference type="RuleBase" id="RU000489"/>
    </source>
</evidence>
<evidence type="ECO:0000256" key="2">
    <source>
        <dbReference type="ARBA" id="ARBA00023295"/>
    </source>
</evidence>
<proteinExistence type="inferred from homology"/>
<dbReference type="InterPro" id="IPR001223">
    <property type="entry name" value="Glyco_hydro18_cat"/>
</dbReference>
<dbReference type="GO" id="GO:0004553">
    <property type="term" value="F:hydrolase activity, hydrolyzing O-glycosyl compounds"/>
    <property type="evidence" value="ECO:0007669"/>
    <property type="project" value="InterPro"/>
</dbReference>
<keyword evidence="2 3" id="KW-0326">Glycosidase</keyword>
<evidence type="ECO:0000313" key="7">
    <source>
        <dbReference type="EMBL" id="MBE5919115.1"/>
    </source>
</evidence>
<gene>
    <name evidence="7" type="ORF">E7272_04650</name>
</gene>
<dbReference type="InterPro" id="IPR029070">
    <property type="entry name" value="Chitinase_insertion_sf"/>
</dbReference>
<dbReference type="Gene3D" id="3.10.50.10">
    <property type="match status" value="1"/>
</dbReference>
<dbReference type="PANTHER" id="PTHR46066">
    <property type="entry name" value="CHITINASE DOMAIN-CONTAINING PROTEIN 1 FAMILY MEMBER"/>
    <property type="match status" value="1"/>
</dbReference>
<evidence type="ECO:0000256" key="1">
    <source>
        <dbReference type="ARBA" id="ARBA00022801"/>
    </source>
</evidence>
<comment type="similarity">
    <text evidence="4">Belongs to the glycosyl hydrolase 18 family.</text>
</comment>